<feature type="transmembrane region" description="Helical" evidence="5">
    <location>
        <begin position="241"/>
        <end position="259"/>
    </location>
</feature>
<comment type="caution">
    <text evidence="6">The sequence shown here is derived from an EMBL/GenBank/DDBJ whole genome shotgun (WGS) entry which is preliminary data.</text>
</comment>
<protein>
    <recommendedName>
        <fullName evidence="8">Siderophore iron transporter mirB</fullName>
    </recommendedName>
</protein>
<proteinExistence type="predicted"/>
<comment type="subcellular location">
    <subcellularLocation>
        <location evidence="1">Membrane</location>
        <topology evidence="1">Multi-pass membrane protein</topology>
    </subcellularLocation>
</comment>
<feature type="transmembrane region" description="Helical" evidence="5">
    <location>
        <begin position="101"/>
        <end position="120"/>
    </location>
</feature>
<evidence type="ECO:0008006" key="8">
    <source>
        <dbReference type="Google" id="ProtNLM"/>
    </source>
</evidence>
<feature type="transmembrane region" description="Helical" evidence="5">
    <location>
        <begin position="126"/>
        <end position="150"/>
    </location>
</feature>
<dbReference type="InterPro" id="IPR036259">
    <property type="entry name" value="MFS_trans_sf"/>
</dbReference>
<keyword evidence="3 5" id="KW-1133">Transmembrane helix</keyword>
<gene>
    <name evidence="6" type="ORF">QQX98_003854</name>
</gene>
<dbReference type="PANTHER" id="PTHR23501:SF55">
    <property type="entry name" value="SIDEROPHORE IRON TRANSPORTER, PUTATIVE (AFU_ORTHOLOGUE AFUA_3G03440)-RELATED"/>
    <property type="match status" value="1"/>
</dbReference>
<dbReference type="SUPFAM" id="SSF103473">
    <property type="entry name" value="MFS general substrate transporter"/>
    <property type="match status" value="1"/>
</dbReference>
<evidence type="ECO:0000256" key="1">
    <source>
        <dbReference type="ARBA" id="ARBA00004141"/>
    </source>
</evidence>
<dbReference type="Gene3D" id="1.20.1250.20">
    <property type="entry name" value="MFS general substrate transporter like domains"/>
    <property type="match status" value="1"/>
</dbReference>
<evidence type="ECO:0000313" key="7">
    <source>
        <dbReference type="Proteomes" id="UP001498476"/>
    </source>
</evidence>
<keyword evidence="4 5" id="KW-0472">Membrane</keyword>
<keyword evidence="2 5" id="KW-0812">Transmembrane</keyword>
<keyword evidence="7" id="KW-1185">Reference proteome</keyword>
<dbReference type="EMBL" id="JAZAVJ010000045">
    <property type="protein sequence ID" value="KAK7418663.1"/>
    <property type="molecule type" value="Genomic_DNA"/>
</dbReference>
<dbReference type="PANTHER" id="PTHR23501">
    <property type="entry name" value="MAJOR FACILITATOR SUPERFAMILY"/>
    <property type="match status" value="1"/>
</dbReference>
<dbReference type="Proteomes" id="UP001498476">
    <property type="component" value="Unassembled WGS sequence"/>
</dbReference>
<name>A0ABR1HBX3_9HYPO</name>
<accession>A0ABR1HBX3</accession>
<sequence>MIILGGVLVIVFTIYERFFAPKPFIPYHLLANRTVIGACLMDMTYQVAYYCWNSYFTSYLQVFYETSLTEAGYINSIFDMVSAVWLFGVGFLMRYTGRFKWLLLCAVPLYMLAVGLMIYFRSPSKSVGFIVMCEIVMSLGGGAIILLSQISVMAASKHEDYAAMLALLSLFGNMGGAVGNSISGAIWTNTLPGKLQEYLPESTKSKWYEIYESLDIQLSYPVGSATRDAIIHGYAVAQRNMLIAGTAIMGLSIAFVMMVKNIKLKNLDSMQGVVF</sequence>
<evidence type="ECO:0000256" key="2">
    <source>
        <dbReference type="ARBA" id="ARBA00022692"/>
    </source>
</evidence>
<reference evidence="6 7" key="1">
    <citation type="journal article" date="2025" name="Microbiol. Resour. Announc.">
        <title>Draft genome sequences for Neonectria magnoliae and Neonectria punicea, canker pathogens of Liriodendron tulipifera and Acer saccharum in West Virginia.</title>
        <authorList>
            <person name="Petronek H.M."/>
            <person name="Kasson M.T."/>
            <person name="Metheny A.M."/>
            <person name="Stauder C.M."/>
            <person name="Lovett B."/>
            <person name="Lynch S.C."/>
            <person name="Garnas J.R."/>
            <person name="Kasson L.R."/>
            <person name="Stajich J.E."/>
        </authorList>
    </citation>
    <scope>NUCLEOTIDE SEQUENCE [LARGE SCALE GENOMIC DNA]</scope>
    <source>
        <strain evidence="6 7">NRRL 64653</strain>
    </source>
</reference>
<evidence type="ECO:0000256" key="4">
    <source>
        <dbReference type="ARBA" id="ARBA00023136"/>
    </source>
</evidence>
<organism evidence="6 7">
    <name type="scientific">Neonectria punicea</name>
    <dbReference type="NCBI Taxonomy" id="979145"/>
    <lineage>
        <taxon>Eukaryota</taxon>
        <taxon>Fungi</taxon>
        <taxon>Dikarya</taxon>
        <taxon>Ascomycota</taxon>
        <taxon>Pezizomycotina</taxon>
        <taxon>Sordariomycetes</taxon>
        <taxon>Hypocreomycetidae</taxon>
        <taxon>Hypocreales</taxon>
        <taxon>Nectriaceae</taxon>
        <taxon>Neonectria</taxon>
    </lineage>
</organism>
<feature type="transmembrane region" description="Helical" evidence="5">
    <location>
        <begin position="162"/>
        <end position="187"/>
    </location>
</feature>
<evidence type="ECO:0000313" key="6">
    <source>
        <dbReference type="EMBL" id="KAK7418663.1"/>
    </source>
</evidence>
<evidence type="ECO:0000256" key="3">
    <source>
        <dbReference type="ARBA" id="ARBA00022989"/>
    </source>
</evidence>
<feature type="transmembrane region" description="Helical" evidence="5">
    <location>
        <begin position="73"/>
        <end position="94"/>
    </location>
</feature>
<evidence type="ECO:0000256" key="5">
    <source>
        <dbReference type="SAM" id="Phobius"/>
    </source>
</evidence>